<proteinExistence type="predicted"/>
<dbReference type="PROSITE" id="PS51819">
    <property type="entry name" value="VOC"/>
    <property type="match status" value="1"/>
</dbReference>
<dbReference type="Pfam" id="PF00903">
    <property type="entry name" value="Glyoxalase"/>
    <property type="match status" value="1"/>
</dbReference>
<dbReference type="SUPFAM" id="SSF54593">
    <property type="entry name" value="Glyoxalase/Bleomycin resistance protein/Dihydroxybiphenyl dioxygenase"/>
    <property type="match status" value="1"/>
</dbReference>
<name>A0A4R0YJN0_9GAMM</name>
<accession>A0A4R0YJN0</accession>
<keyword evidence="3" id="KW-1185">Reference proteome</keyword>
<dbReference type="Proteomes" id="UP000291822">
    <property type="component" value="Unassembled WGS sequence"/>
</dbReference>
<keyword evidence="2" id="KW-0223">Dioxygenase</keyword>
<dbReference type="InterPro" id="IPR037523">
    <property type="entry name" value="VOC_core"/>
</dbReference>
<gene>
    <name evidence="2" type="ORF">EZM97_34955</name>
</gene>
<organism evidence="2 3">
    <name type="scientific">Dyella soli</name>
    <dbReference type="NCBI Taxonomy" id="522319"/>
    <lineage>
        <taxon>Bacteria</taxon>
        <taxon>Pseudomonadati</taxon>
        <taxon>Pseudomonadota</taxon>
        <taxon>Gammaproteobacteria</taxon>
        <taxon>Lysobacterales</taxon>
        <taxon>Rhodanobacteraceae</taxon>
        <taxon>Dyella</taxon>
    </lineage>
</organism>
<dbReference type="InterPro" id="IPR029068">
    <property type="entry name" value="Glyas_Bleomycin-R_OHBP_Dase"/>
</dbReference>
<dbReference type="AlphaFoldDB" id="A0A4R0YJN0"/>
<reference evidence="2 3" key="1">
    <citation type="submission" date="2019-02" db="EMBL/GenBank/DDBJ databases">
        <title>Dyella amyloliquefaciens sp. nov., isolated from forest soil.</title>
        <authorList>
            <person name="Gao Z.-H."/>
            <person name="Qiu L.-H."/>
        </authorList>
    </citation>
    <scope>NUCLEOTIDE SEQUENCE [LARGE SCALE GENOMIC DNA]</scope>
    <source>
        <strain evidence="2 3">KACC 12747</strain>
    </source>
</reference>
<dbReference type="Gene3D" id="3.10.180.10">
    <property type="entry name" value="2,3-Dihydroxybiphenyl 1,2-Dioxygenase, domain 1"/>
    <property type="match status" value="1"/>
</dbReference>
<comment type="caution">
    <text evidence="2">The sequence shown here is derived from an EMBL/GenBank/DDBJ whole genome shotgun (WGS) entry which is preliminary data.</text>
</comment>
<sequence length="127" mass="14776">MATLECVHPVLMCSNVSTAIRFYRRLGFDLWFIDSPDAPHYAAVRRDGVELHLQWHEAARDRTRDRPVYRFLVREVDELFVELRERGALSGQADGPWSMPGDTPWGTREFHLHDLDGNGLQFYHPNP</sequence>
<dbReference type="EMBL" id="SJTG01000007">
    <property type="protein sequence ID" value="TCI06130.1"/>
    <property type="molecule type" value="Genomic_DNA"/>
</dbReference>
<dbReference type="RefSeq" id="WP_131152557.1">
    <property type="nucleotide sequence ID" value="NZ_SJTG01000007.1"/>
</dbReference>
<feature type="domain" description="VOC" evidence="1">
    <location>
        <begin position="5"/>
        <end position="125"/>
    </location>
</feature>
<dbReference type="GO" id="GO:0051213">
    <property type="term" value="F:dioxygenase activity"/>
    <property type="evidence" value="ECO:0007669"/>
    <property type="project" value="UniProtKB-KW"/>
</dbReference>
<protein>
    <submittedName>
        <fullName evidence="2">Glyoxalase/bleomycin resistance/extradiol dioxygenase family protein</fullName>
    </submittedName>
</protein>
<evidence type="ECO:0000313" key="3">
    <source>
        <dbReference type="Proteomes" id="UP000291822"/>
    </source>
</evidence>
<keyword evidence="2" id="KW-0560">Oxidoreductase</keyword>
<dbReference type="InterPro" id="IPR004360">
    <property type="entry name" value="Glyas_Fos-R_dOase_dom"/>
</dbReference>
<evidence type="ECO:0000313" key="2">
    <source>
        <dbReference type="EMBL" id="TCI06130.1"/>
    </source>
</evidence>
<evidence type="ECO:0000259" key="1">
    <source>
        <dbReference type="PROSITE" id="PS51819"/>
    </source>
</evidence>